<reference evidence="9" key="2">
    <citation type="journal article" date="2007" name="Gen. Comp. Endocrinol.">
        <title>Molecular characterization and gene expression pattern of two putative molt-inhibiting hormones from Litopenaeus vannamei.</title>
        <authorList>
            <person name="Chen H.Y."/>
            <person name="Watson R.D."/>
            <person name="Chen J.C."/>
            <person name="Liu H.F."/>
            <person name="Lee C.Y."/>
        </authorList>
    </citation>
    <scope>NUCLEOTIDE SEQUENCE</scope>
    <source>
        <tissue evidence="9">Eyestalk</tissue>
    </source>
</reference>
<keyword evidence="4" id="KW-0372">Hormone</keyword>
<comment type="similarity">
    <text evidence="2">Belongs to the arthropod CHH/MIH/GIH/VIH hormone family.</text>
</comment>
<evidence type="ECO:0000313" key="12">
    <source>
        <dbReference type="Proteomes" id="UP000283509"/>
    </source>
</evidence>
<dbReference type="GO" id="GO:0005184">
    <property type="term" value="F:neuropeptide hormone activity"/>
    <property type="evidence" value="ECO:0007669"/>
    <property type="project" value="InterPro"/>
</dbReference>
<name>Q6TAW5_PENVA</name>
<feature type="disulfide bond" evidence="7">
    <location>
        <begin position="55"/>
        <end position="81"/>
    </location>
</feature>
<dbReference type="GO" id="GO:0007623">
    <property type="term" value="P:circadian rhythm"/>
    <property type="evidence" value="ECO:0007669"/>
    <property type="project" value="TreeGrafter"/>
</dbReference>
<evidence type="ECO:0000256" key="2">
    <source>
        <dbReference type="ARBA" id="ARBA00005447"/>
    </source>
</evidence>
<dbReference type="PANTHER" id="PTHR35981:SF2">
    <property type="entry name" value="ION TRANSPORT PEPTIDE, ISOFORM C"/>
    <property type="match status" value="1"/>
</dbReference>
<accession>Q202I1</accession>
<comment type="subcellular location">
    <subcellularLocation>
        <location evidence="1">Secreted</location>
    </subcellularLocation>
</comment>
<dbReference type="Gene3D" id="1.10.2010.10">
    <property type="entry name" value="Crustacean CHH/MIH/GIH neurohormone"/>
    <property type="match status" value="1"/>
</dbReference>
<evidence type="ECO:0000313" key="10">
    <source>
        <dbReference type="EMBL" id="ABD73292.1"/>
    </source>
</evidence>
<reference evidence="11 12" key="5">
    <citation type="submission" date="2019-01" db="EMBL/GenBank/DDBJ databases">
        <title>The decoding of complex shrimp genome reveals the adaptation for benthos swimmer, frequently molting mechanism and breeding impact on genome.</title>
        <authorList>
            <person name="Sun Y."/>
            <person name="Gao Y."/>
            <person name="Yu Y."/>
        </authorList>
    </citation>
    <scope>NUCLEOTIDE SEQUENCE [LARGE SCALE GENOMIC DNA]</scope>
    <source>
        <tissue evidence="11">Muscle</tissue>
    </source>
</reference>
<dbReference type="PANTHER" id="PTHR35981">
    <property type="entry name" value="ION TRANSPORT PEPTIDE, ISOFORM C"/>
    <property type="match status" value="1"/>
</dbReference>
<sequence>MYRLAIRSWLPVMTVLFATSLFFDTASASPIDGTCPGRMGNREIYKKVDSVCKDCVNIFRLPELEGLCRDECFINDWFLFCAKAAKRMDEIENFRVWISILNA</sequence>
<evidence type="ECO:0000256" key="4">
    <source>
        <dbReference type="ARBA" id="ARBA00022702"/>
    </source>
</evidence>
<dbReference type="EMBL" id="QCYY01001035">
    <property type="protein sequence ID" value="ROT81031.1"/>
    <property type="molecule type" value="Genomic_DNA"/>
</dbReference>
<keyword evidence="5 7" id="KW-1015">Disulfide bond</keyword>
<accession>Q6TAW5</accession>
<dbReference type="GO" id="GO:0005576">
    <property type="term" value="C:extracellular region"/>
    <property type="evidence" value="ECO:0007669"/>
    <property type="project" value="UniProtKB-SubCell"/>
</dbReference>
<reference evidence="10" key="1">
    <citation type="submission" date="2006-02" db="EMBL/GenBank/DDBJ databases">
        <authorList>
            <person name="Chen H.-Y."/>
            <person name="Watson R.D."/>
            <person name="Chen J.-C."/>
            <person name="Liu H.-F."/>
            <person name="Lee C.-Y."/>
        </authorList>
    </citation>
    <scope>NUCLEOTIDE SEQUENCE</scope>
</reference>
<dbReference type="InterPro" id="IPR035957">
    <property type="entry name" value="Crust_neurohorm_sf"/>
</dbReference>
<dbReference type="InterPro" id="IPR001262">
    <property type="entry name" value="Hyperglycemic2"/>
</dbReference>
<evidence type="ECO:0000256" key="7">
    <source>
        <dbReference type="PIRSR" id="PIRSR631098-51"/>
    </source>
</evidence>
<dbReference type="InterPro" id="IPR018251">
    <property type="entry name" value="Crust_neurhormone_CS"/>
</dbReference>
<dbReference type="GO" id="GO:0007218">
    <property type="term" value="P:neuropeptide signaling pathway"/>
    <property type="evidence" value="ECO:0007669"/>
    <property type="project" value="UniProtKB-KW"/>
</dbReference>
<evidence type="ECO:0000256" key="1">
    <source>
        <dbReference type="ARBA" id="ARBA00004613"/>
    </source>
</evidence>
<dbReference type="PROSITE" id="PS01250">
    <property type="entry name" value="CHH_MIH_GIH"/>
    <property type="match status" value="1"/>
</dbReference>
<dbReference type="InterPro" id="IPR001166">
    <property type="entry name" value="Hyperglycemic"/>
</dbReference>
<dbReference type="EMBL" id="AY425616">
    <property type="protein sequence ID" value="AAR04349.2"/>
    <property type="molecule type" value="mRNA"/>
</dbReference>
<dbReference type="SUPFAM" id="SSF81778">
    <property type="entry name" value="Crustacean CHH/MIH/GIH neurohormone"/>
    <property type="match status" value="1"/>
</dbReference>
<keyword evidence="3" id="KW-0964">Secreted</keyword>
<feature type="disulfide bond" evidence="7">
    <location>
        <begin position="52"/>
        <end position="68"/>
    </location>
</feature>
<dbReference type="PRINTS" id="PR00549">
    <property type="entry name" value="HYPRGLYCEMC2"/>
</dbReference>
<evidence type="ECO:0000313" key="9">
    <source>
        <dbReference type="EMBL" id="AAR04349.2"/>
    </source>
</evidence>
<feature type="chain" id="PRO_5007709251" evidence="8">
    <location>
        <begin position="29"/>
        <end position="103"/>
    </location>
</feature>
<feature type="signal peptide" evidence="8">
    <location>
        <begin position="1"/>
        <end position="28"/>
    </location>
</feature>
<reference evidence="9" key="3">
    <citation type="submission" date="2010-02" db="EMBL/GenBank/DDBJ databases">
        <authorList>
            <person name="Chen H.-Y."/>
            <person name="Huang Y.-S."/>
            <person name="Lee C.-Y."/>
        </authorList>
    </citation>
    <scope>NUCLEOTIDE SEQUENCE</scope>
    <source>
        <tissue evidence="9">Eyestalk</tissue>
    </source>
</reference>
<organism evidence="9">
    <name type="scientific">Penaeus vannamei</name>
    <name type="common">Whiteleg shrimp</name>
    <name type="synonym">Litopenaeus vannamei</name>
    <dbReference type="NCBI Taxonomy" id="6689"/>
    <lineage>
        <taxon>Eukaryota</taxon>
        <taxon>Metazoa</taxon>
        <taxon>Ecdysozoa</taxon>
        <taxon>Arthropoda</taxon>
        <taxon>Crustacea</taxon>
        <taxon>Multicrustacea</taxon>
        <taxon>Malacostraca</taxon>
        <taxon>Eumalacostraca</taxon>
        <taxon>Eucarida</taxon>
        <taxon>Decapoda</taxon>
        <taxon>Dendrobranchiata</taxon>
        <taxon>Penaeoidea</taxon>
        <taxon>Penaeidae</taxon>
        <taxon>Penaeus</taxon>
    </lineage>
</organism>
<dbReference type="InterPro" id="IPR031098">
    <property type="entry name" value="Crust_neurohorm"/>
</dbReference>
<dbReference type="Proteomes" id="UP000283509">
    <property type="component" value="Unassembled WGS sequence"/>
</dbReference>
<evidence type="ECO:0000256" key="3">
    <source>
        <dbReference type="ARBA" id="ARBA00022525"/>
    </source>
</evidence>
<feature type="disulfide bond" evidence="7">
    <location>
        <begin position="35"/>
        <end position="72"/>
    </location>
</feature>
<dbReference type="OrthoDB" id="6365952at2759"/>
<dbReference type="AlphaFoldDB" id="Q6TAW5"/>
<keyword evidence="8" id="KW-0732">Signal</keyword>
<evidence type="ECO:0000256" key="5">
    <source>
        <dbReference type="ARBA" id="ARBA00023157"/>
    </source>
</evidence>
<evidence type="ECO:0000256" key="8">
    <source>
        <dbReference type="SAM" id="SignalP"/>
    </source>
</evidence>
<protein>
    <submittedName>
        <fullName evidence="9">Liv-MIH2</fullName>
    </submittedName>
    <submittedName>
        <fullName evidence="10">Molt-inhibiting hormone MIH2</fullName>
    </submittedName>
</protein>
<dbReference type="PRINTS" id="PR00550">
    <property type="entry name" value="HYPRGLYCEMIC"/>
</dbReference>
<gene>
    <name evidence="11" type="ORF">C7M84_000236</name>
</gene>
<reference evidence="11 12" key="4">
    <citation type="submission" date="2018-04" db="EMBL/GenBank/DDBJ databases">
        <authorList>
            <person name="Zhang X."/>
            <person name="Yuan J."/>
            <person name="Li F."/>
            <person name="Xiang J."/>
        </authorList>
    </citation>
    <scope>NUCLEOTIDE SEQUENCE [LARGE SCALE GENOMIC DNA]</scope>
    <source>
        <tissue evidence="11">Muscle</tissue>
    </source>
</reference>
<dbReference type="EMBL" id="DQ412567">
    <property type="protein sequence ID" value="ABD73292.1"/>
    <property type="molecule type" value="Genomic_DNA"/>
</dbReference>
<keyword evidence="12" id="KW-1185">Reference proteome</keyword>
<evidence type="ECO:0000313" key="11">
    <source>
        <dbReference type="EMBL" id="ROT81031.1"/>
    </source>
</evidence>
<evidence type="ECO:0000256" key="6">
    <source>
        <dbReference type="ARBA" id="ARBA00023320"/>
    </source>
</evidence>
<keyword evidence="6" id="KW-0527">Neuropeptide</keyword>
<proteinExistence type="evidence at transcript level"/>
<dbReference type="Pfam" id="PF01147">
    <property type="entry name" value="Crust_neurohorm"/>
    <property type="match status" value="1"/>
</dbReference>